<comment type="caution">
    <text evidence="2">The sequence shown here is derived from an EMBL/GenBank/DDBJ whole genome shotgun (WGS) entry which is preliminary data.</text>
</comment>
<name>A0A1Y1UW76_9FUNG</name>
<dbReference type="AlphaFoldDB" id="A0A1Y1UW76"/>
<dbReference type="Pfam" id="PF03807">
    <property type="entry name" value="F420_oxidored"/>
    <property type="match status" value="1"/>
</dbReference>
<dbReference type="InterPro" id="IPR028939">
    <property type="entry name" value="P5C_Rdtase_cat_N"/>
</dbReference>
<reference evidence="2" key="2">
    <citation type="submission" date="2016-08" db="EMBL/GenBank/DDBJ databases">
        <title>Pervasive Adenine N6-methylation of Active Genes in Fungi.</title>
        <authorList>
            <consortium name="DOE Joint Genome Institute"/>
            <person name="Mondo S.J."/>
            <person name="Dannebaum R.O."/>
            <person name="Kuo R.C."/>
            <person name="Labutti K."/>
            <person name="Haridas S."/>
            <person name="Kuo A."/>
            <person name="Salamov A."/>
            <person name="Ahrendt S.R."/>
            <person name="Lipzen A."/>
            <person name="Sullivan W."/>
            <person name="Andreopoulos W.B."/>
            <person name="Clum A."/>
            <person name="Lindquist E."/>
            <person name="Daum C."/>
            <person name="Ramamoorthy G.K."/>
            <person name="Gryganskyi A."/>
            <person name="Culley D."/>
            <person name="Magnuson J.K."/>
            <person name="James T.Y."/>
            <person name="O'Malley M.A."/>
            <person name="Stajich J.E."/>
            <person name="Spatafora J.W."/>
            <person name="Visel A."/>
            <person name="Grigoriev I.V."/>
        </authorList>
    </citation>
    <scope>NUCLEOTIDE SEQUENCE [LARGE SCALE GENOMIC DNA]</scope>
    <source>
        <strain evidence="2">Finn</strain>
    </source>
</reference>
<feature type="domain" description="Pyrroline-5-carboxylate reductase catalytic N-terminal" evidence="1">
    <location>
        <begin position="2"/>
        <end position="49"/>
    </location>
</feature>
<dbReference type="STRING" id="1754191.A0A1Y1UW76"/>
<organism evidence="2 3">
    <name type="scientific">Piromyces finnis</name>
    <dbReference type="NCBI Taxonomy" id="1754191"/>
    <lineage>
        <taxon>Eukaryota</taxon>
        <taxon>Fungi</taxon>
        <taxon>Fungi incertae sedis</taxon>
        <taxon>Chytridiomycota</taxon>
        <taxon>Chytridiomycota incertae sedis</taxon>
        <taxon>Neocallimastigomycetes</taxon>
        <taxon>Neocallimastigales</taxon>
        <taxon>Neocallimastigaceae</taxon>
        <taxon>Piromyces</taxon>
    </lineage>
</organism>
<accession>A0A1Y1UW76</accession>
<protein>
    <recommendedName>
        <fullName evidence="1">Pyrroline-5-carboxylate reductase catalytic N-terminal domain-containing protein</fullName>
    </recommendedName>
</protein>
<evidence type="ECO:0000313" key="2">
    <source>
        <dbReference type="EMBL" id="ORX41866.1"/>
    </source>
</evidence>
<evidence type="ECO:0000259" key="1">
    <source>
        <dbReference type="Pfam" id="PF03807"/>
    </source>
</evidence>
<evidence type="ECO:0000313" key="3">
    <source>
        <dbReference type="Proteomes" id="UP000193719"/>
    </source>
</evidence>
<dbReference type="SUPFAM" id="SSF51735">
    <property type="entry name" value="NAD(P)-binding Rossmann-fold domains"/>
    <property type="match status" value="1"/>
</dbReference>
<reference evidence="2" key="1">
    <citation type="submission" date="2016-08" db="EMBL/GenBank/DDBJ databases">
        <title>Genomes of anaerobic fungi encode conserved fungal cellulosomes for biomass hydrolysis.</title>
        <authorList>
            <consortium name="DOE Joint Genome Institute"/>
            <person name="Haitjema C.H."/>
            <person name="Gilmore S.P."/>
            <person name="Henske J.K."/>
            <person name="Solomon K.V."/>
            <person name="De Groot R."/>
            <person name="Kuo A."/>
            <person name="Mondo S.J."/>
            <person name="Salamov A.A."/>
            <person name="Labutti K."/>
            <person name="Zhao Z."/>
            <person name="Chiniquy J."/>
            <person name="Barry K."/>
            <person name="Brewer H.M."/>
            <person name="Purvine S.O."/>
            <person name="Wright A.T."/>
            <person name="Boxma B."/>
            <person name="Van Alen T."/>
            <person name="Hackstein J.H."/>
            <person name="Baker S.E."/>
            <person name="Grigoriev I.V."/>
            <person name="O'Malley M.A."/>
        </authorList>
    </citation>
    <scope>NUCLEOTIDE SEQUENCE [LARGE SCALE GENOMIC DNA]</scope>
    <source>
        <strain evidence="2">Finn</strain>
    </source>
</reference>
<dbReference type="InterPro" id="IPR036291">
    <property type="entry name" value="NAD(P)-bd_dom_sf"/>
</dbReference>
<sequence length="76" mass="8343">MKYGVLGTGDVVHTIAGKLIELGHEVMMGSRTATNEKAIKWVEVHGAKAKCGLSQIQQHLVKESLIVYKVFILLKP</sequence>
<dbReference type="Proteomes" id="UP000193719">
    <property type="component" value="Unassembled WGS sequence"/>
</dbReference>
<dbReference type="OrthoDB" id="550646at2759"/>
<proteinExistence type="predicted"/>
<keyword evidence="3" id="KW-1185">Reference proteome</keyword>
<dbReference type="EMBL" id="MCFH01000076">
    <property type="protein sequence ID" value="ORX41866.1"/>
    <property type="molecule type" value="Genomic_DNA"/>
</dbReference>
<dbReference type="Gene3D" id="3.40.50.720">
    <property type="entry name" value="NAD(P)-binding Rossmann-like Domain"/>
    <property type="match status" value="1"/>
</dbReference>
<gene>
    <name evidence="2" type="ORF">BCR36DRAFT_587667</name>
</gene>